<evidence type="ECO:0000313" key="1">
    <source>
        <dbReference type="EMBL" id="OWQ78052.1"/>
    </source>
</evidence>
<sequence length="92" mass="10333">MVHAGRLLVKEQLLTIEEAYMAMFYFLQIDYSRGPSDEIGGLLGSLGWSLKEDRSPTDPGAWEDWLDAVRASMGNSEEGIKDMSATYTDLKR</sequence>
<accession>A0A1A6XSS1</accession>
<dbReference type="AlphaFoldDB" id="A0A1A6XSS1"/>
<organism evidence="1 2">
    <name type="scientific">Stenotrophomonas maltophilia</name>
    <name type="common">Pseudomonas maltophilia</name>
    <name type="synonym">Xanthomonas maltophilia</name>
    <dbReference type="NCBI Taxonomy" id="40324"/>
    <lineage>
        <taxon>Bacteria</taxon>
        <taxon>Pseudomonadati</taxon>
        <taxon>Pseudomonadota</taxon>
        <taxon>Gammaproteobacteria</taxon>
        <taxon>Lysobacterales</taxon>
        <taxon>Lysobacteraceae</taxon>
        <taxon>Stenotrophomonas</taxon>
        <taxon>Stenotrophomonas maltophilia group</taxon>
    </lineage>
</organism>
<reference evidence="1 2" key="1">
    <citation type="submission" date="2017-06" db="EMBL/GenBank/DDBJ databases">
        <authorList>
            <person name="Kim H.J."/>
            <person name="Triplett B.A."/>
        </authorList>
    </citation>
    <scope>NUCLEOTIDE SEQUENCE [LARGE SCALE GENOMIC DNA]</scope>
    <source>
        <strain evidence="1 2">594</strain>
    </source>
</reference>
<protein>
    <submittedName>
        <fullName evidence="1">Uncharacterized protein</fullName>
    </submittedName>
</protein>
<gene>
    <name evidence="1" type="ORF">CEE63_03310</name>
</gene>
<evidence type="ECO:0000313" key="2">
    <source>
        <dbReference type="Proteomes" id="UP000197090"/>
    </source>
</evidence>
<name>A0A1A6XSS1_STEMA</name>
<dbReference type="Proteomes" id="UP000197090">
    <property type="component" value="Unassembled WGS sequence"/>
</dbReference>
<dbReference type="EMBL" id="NIVX01000026">
    <property type="protein sequence ID" value="OWQ78052.1"/>
    <property type="molecule type" value="Genomic_DNA"/>
</dbReference>
<proteinExistence type="predicted"/>
<comment type="caution">
    <text evidence="1">The sequence shown here is derived from an EMBL/GenBank/DDBJ whole genome shotgun (WGS) entry which is preliminary data.</text>
</comment>